<dbReference type="InterPro" id="IPR037448">
    <property type="entry name" value="Zig-8"/>
</dbReference>
<dbReference type="PANTHER" id="PTHR23279">
    <property type="entry name" value="DEFECTIVE PROBOSCIS EXTENSION RESPONSE DPR -RELATED"/>
    <property type="match status" value="1"/>
</dbReference>
<dbReference type="EMBL" id="CAJOBF010000157">
    <property type="protein sequence ID" value="CAF3761094.1"/>
    <property type="molecule type" value="Genomic_DNA"/>
</dbReference>
<dbReference type="InterPro" id="IPR007110">
    <property type="entry name" value="Ig-like_dom"/>
</dbReference>
<name>A0A819FIB7_9BILA</name>
<evidence type="ECO:0000256" key="1">
    <source>
        <dbReference type="SAM" id="Phobius"/>
    </source>
</evidence>
<sequence>MNSHRRLLFIIWLLFLSIDIIYVEYLILADRRPHAKRVTAEHGSDLSLSCTFQEEDSDKTLVQWLYQNFTESNLSHRAHKTHWRPLFLNAQSLTPTETRYSIQQKIQQINDTSIAYSTILTLSKVNESDEGLYMCKSLSPKTIQMAYQVRVIQSLDISPKEVLISTDAIGQSSISLNCILTDSHIDQRPHDIHWWHNNKRLNANSNRHTRIIKNFTQHQFISTLFYADEPANMAGIYICESDPLRKYISVELKSNRSSDLFISAYLMLIIEIFLLIFQR</sequence>
<comment type="caution">
    <text evidence="4">The sequence shown here is derived from an EMBL/GenBank/DDBJ whole genome shotgun (WGS) entry which is preliminary data.</text>
</comment>
<dbReference type="Proteomes" id="UP000663866">
    <property type="component" value="Unassembled WGS sequence"/>
</dbReference>
<evidence type="ECO:0000259" key="2">
    <source>
        <dbReference type="PROSITE" id="PS50835"/>
    </source>
</evidence>
<dbReference type="AlphaFoldDB" id="A0A819FIB7"/>
<dbReference type="Proteomes" id="UP000663842">
    <property type="component" value="Unassembled WGS sequence"/>
</dbReference>
<feature type="transmembrane region" description="Helical" evidence="1">
    <location>
        <begin position="7"/>
        <end position="28"/>
    </location>
</feature>
<organism evidence="4 5">
    <name type="scientific">Rotaria magnacalcarata</name>
    <dbReference type="NCBI Taxonomy" id="392030"/>
    <lineage>
        <taxon>Eukaryota</taxon>
        <taxon>Metazoa</taxon>
        <taxon>Spiralia</taxon>
        <taxon>Gnathifera</taxon>
        <taxon>Rotifera</taxon>
        <taxon>Eurotatoria</taxon>
        <taxon>Bdelloidea</taxon>
        <taxon>Philodinida</taxon>
        <taxon>Philodinidae</taxon>
        <taxon>Rotaria</taxon>
    </lineage>
</organism>
<dbReference type="InterPro" id="IPR036179">
    <property type="entry name" value="Ig-like_dom_sf"/>
</dbReference>
<feature type="domain" description="Ig-like" evidence="2">
    <location>
        <begin position="33"/>
        <end position="135"/>
    </location>
</feature>
<evidence type="ECO:0000313" key="4">
    <source>
        <dbReference type="EMBL" id="CAF3869015.1"/>
    </source>
</evidence>
<dbReference type="GO" id="GO:0050808">
    <property type="term" value="P:synapse organization"/>
    <property type="evidence" value="ECO:0007669"/>
    <property type="project" value="TreeGrafter"/>
</dbReference>
<keyword evidence="1" id="KW-0812">Transmembrane</keyword>
<reference evidence="4" key="1">
    <citation type="submission" date="2021-02" db="EMBL/GenBank/DDBJ databases">
        <authorList>
            <person name="Nowell W R."/>
        </authorList>
    </citation>
    <scope>NUCLEOTIDE SEQUENCE</scope>
</reference>
<proteinExistence type="predicted"/>
<keyword evidence="1" id="KW-1133">Transmembrane helix</keyword>
<evidence type="ECO:0000313" key="3">
    <source>
        <dbReference type="EMBL" id="CAF3761094.1"/>
    </source>
</evidence>
<dbReference type="SMART" id="SM00409">
    <property type="entry name" value="IG"/>
    <property type="match status" value="1"/>
</dbReference>
<feature type="transmembrane region" description="Helical" evidence="1">
    <location>
        <begin position="260"/>
        <end position="277"/>
    </location>
</feature>
<dbReference type="InterPro" id="IPR003599">
    <property type="entry name" value="Ig_sub"/>
</dbReference>
<keyword evidence="1" id="KW-0472">Membrane</keyword>
<dbReference type="SUPFAM" id="SSF48726">
    <property type="entry name" value="Immunoglobulin"/>
    <property type="match status" value="2"/>
</dbReference>
<evidence type="ECO:0000313" key="5">
    <source>
        <dbReference type="Proteomes" id="UP000663866"/>
    </source>
</evidence>
<dbReference type="PANTHER" id="PTHR23279:SF36">
    <property type="entry name" value="DEFECTIVE PROBOSCIS EXTENSION RESPONSE 9, ISOFORM A"/>
    <property type="match status" value="1"/>
</dbReference>
<feature type="domain" description="Ig-like" evidence="2">
    <location>
        <begin position="159"/>
        <end position="249"/>
    </location>
</feature>
<keyword evidence="5" id="KW-1185">Reference proteome</keyword>
<dbReference type="Pfam" id="PF07686">
    <property type="entry name" value="V-set"/>
    <property type="match status" value="1"/>
</dbReference>
<dbReference type="PROSITE" id="PS50835">
    <property type="entry name" value="IG_LIKE"/>
    <property type="match status" value="2"/>
</dbReference>
<dbReference type="Gene3D" id="2.60.40.10">
    <property type="entry name" value="Immunoglobulins"/>
    <property type="match status" value="2"/>
</dbReference>
<protein>
    <recommendedName>
        <fullName evidence="2">Ig-like domain-containing protein</fullName>
    </recommendedName>
</protein>
<dbReference type="InterPro" id="IPR013106">
    <property type="entry name" value="Ig_V-set"/>
</dbReference>
<gene>
    <name evidence="4" type="ORF">OVN521_LOCUS7816</name>
    <name evidence="3" type="ORF">UXM345_LOCUS2567</name>
</gene>
<dbReference type="EMBL" id="CAJOBG010000878">
    <property type="protein sequence ID" value="CAF3869015.1"/>
    <property type="molecule type" value="Genomic_DNA"/>
</dbReference>
<dbReference type="GO" id="GO:0032589">
    <property type="term" value="C:neuron projection membrane"/>
    <property type="evidence" value="ECO:0007669"/>
    <property type="project" value="TreeGrafter"/>
</dbReference>
<accession>A0A819FIB7</accession>
<dbReference type="InterPro" id="IPR013783">
    <property type="entry name" value="Ig-like_fold"/>
</dbReference>